<evidence type="ECO:0000256" key="8">
    <source>
        <dbReference type="ARBA" id="ARBA00023277"/>
    </source>
</evidence>
<comment type="similarity">
    <text evidence="3">Belongs to the KHG/KDPG aldolase family.</text>
</comment>
<evidence type="ECO:0000313" key="9">
    <source>
        <dbReference type="EMBL" id="CAK02042.1"/>
    </source>
</evidence>
<dbReference type="InterPro" id="IPR031337">
    <property type="entry name" value="KDPG/KHG_AS_1"/>
</dbReference>
<dbReference type="InterPro" id="IPR013785">
    <property type="entry name" value="Aldolase_TIM"/>
</dbReference>
<dbReference type="KEGG" id="btr:BT_1752"/>
<sequence>MCQKREKLLLYLQGQTVIPVLLIDNIQSAIPLARALVKGGLKTIEITLRTPNALQAIKAITQEVPEAIVGAGTILNTTHYEQAEQAGAKFIVSPGLSNEVINCAKNSEIPLLPGAMTPSELMQALDKGYSYLKFFPAEAAGSLAFIQSLASPFSEIFFCPTGGITQKSSIQWLQLPNVFCVGGSWIAPQQLIATKDWDSISALAHTASQLSSLKKSALDNLKLRKHY</sequence>
<dbReference type="AlphaFoldDB" id="A9IWU0"/>
<dbReference type="InterPro" id="IPR000887">
    <property type="entry name" value="Aldlse_KDPG_KHG"/>
</dbReference>
<evidence type="ECO:0000256" key="2">
    <source>
        <dbReference type="ARBA" id="ARBA00004736"/>
    </source>
</evidence>
<comment type="subunit">
    <text evidence="4">Homotrimer.</text>
</comment>
<dbReference type="PROSITE" id="PS00160">
    <property type="entry name" value="ALDOLASE_KDPG_KHG_2"/>
    <property type="match status" value="1"/>
</dbReference>
<protein>
    <recommendedName>
        <fullName evidence="5">2-dehydro-3-deoxy-phosphogluconate aldolase</fullName>
        <ecNumber evidence="5">4.1.2.14</ecNumber>
    </recommendedName>
</protein>
<dbReference type="EMBL" id="AM260525">
    <property type="protein sequence ID" value="CAK02042.1"/>
    <property type="molecule type" value="Genomic_DNA"/>
</dbReference>
<dbReference type="Proteomes" id="UP000001592">
    <property type="component" value="Chromosome"/>
</dbReference>
<dbReference type="Gene3D" id="3.20.20.70">
    <property type="entry name" value="Aldolase class I"/>
    <property type="match status" value="1"/>
</dbReference>
<gene>
    <name evidence="9" type="primary">eda</name>
    <name evidence="9" type="ordered locus">BT_1752</name>
</gene>
<dbReference type="PANTHER" id="PTHR30246">
    <property type="entry name" value="2-KETO-3-DEOXY-6-PHOSPHOGLUCONATE ALDOLASE"/>
    <property type="match status" value="1"/>
</dbReference>
<dbReference type="InterPro" id="IPR031338">
    <property type="entry name" value="KDPG/KHG_AS_2"/>
</dbReference>
<dbReference type="NCBIfam" id="TIGR01182">
    <property type="entry name" value="eda"/>
    <property type="match status" value="1"/>
</dbReference>
<evidence type="ECO:0000256" key="3">
    <source>
        <dbReference type="ARBA" id="ARBA00006906"/>
    </source>
</evidence>
<dbReference type="Pfam" id="PF01081">
    <property type="entry name" value="Aldolase"/>
    <property type="match status" value="1"/>
</dbReference>
<evidence type="ECO:0000256" key="1">
    <source>
        <dbReference type="ARBA" id="ARBA00000654"/>
    </source>
</evidence>
<dbReference type="RefSeq" id="WP_012232154.1">
    <property type="nucleotide sequence ID" value="NC_010161.1"/>
</dbReference>
<dbReference type="CDD" id="cd00452">
    <property type="entry name" value="KDPG_aldolase"/>
    <property type="match status" value="1"/>
</dbReference>
<evidence type="ECO:0000313" key="10">
    <source>
        <dbReference type="Proteomes" id="UP000001592"/>
    </source>
</evidence>
<comment type="pathway">
    <text evidence="2">Carbohydrate acid metabolism; 2-dehydro-3-deoxy-D-gluconate degradation; D-glyceraldehyde 3-phosphate and pyruvate from 2-dehydro-3-deoxy-D-gluconate: step 2/2.</text>
</comment>
<dbReference type="GO" id="GO:0008675">
    <property type="term" value="F:2-dehydro-3-deoxy-phosphogluconate aldolase activity"/>
    <property type="evidence" value="ECO:0007669"/>
    <property type="project" value="UniProtKB-EC"/>
</dbReference>
<reference evidence="9 10" key="1">
    <citation type="journal article" date="2007" name="Nat. Genet.">
        <title>Genomic analysis of Bartonella identifies type IV secretion systems as host adaptability factors.</title>
        <authorList>
            <person name="Saenz H.L."/>
            <person name="Engel P."/>
            <person name="Stoeckli M.C."/>
            <person name="Lanz C."/>
            <person name="Raddatz G."/>
            <person name="Vayssier-Taussat M."/>
            <person name="Birtles R."/>
            <person name="Schuster S.C."/>
            <person name="Dehio C."/>
        </authorList>
    </citation>
    <scope>NUCLEOTIDE SEQUENCE [LARGE SCALE GENOMIC DNA]</scope>
    <source>
        <strain evidence="10">DSM 28219 / CCUG 45778 / CIP 105476 / IBS 506</strain>
    </source>
</reference>
<organism evidence="9 10">
    <name type="scientific">Bartonella tribocorum (strain DSM 28219 / CCUG 45778 / CIP 105476 / IBS 506)</name>
    <dbReference type="NCBI Taxonomy" id="382640"/>
    <lineage>
        <taxon>Bacteria</taxon>
        <taxon>Pseudomonadati</taxon>
        <taxon>Pseudomonadota</taxon>
        <taxon>Alphaproteobacteria</taxon>
        <taxon>Hyphomicrobiales</taxon>
        <taxon>Bartonellaceae</taxon>
        <taxon>Bartonella</taxon>
    </lineage>
</organism>
<dbReference type="PROSITE" id="PS00159">
    <property type="entry name" value="ALDOLASE_KDPG_KHG_1"/>
    <property type="match status" value="1"/>
</dbReference>
<dbReference type="HOGENOM" id="CLU_077795_1_1_5"/>
<name>A9IWU0_BART1</name>
<keyword evidence="10" id="KW-1185">Reference proteome</keyword>
<dbReference type="SUPFAM" id="SSF51569">
    <property type="entry name" value="Aldolase"/>
    <property type="match status" value="1"/>
</dbReference>
<evidence type="ECO:0000256" key="4">
    <source>
        <dbReference type="ARBA" id="ARBA00011233"/>
    </source>
</evidence>
<dbReference type="NCBIfam" id="NF004325">
    <property type="entry name" value="PRK05718.1"/>
    <property type="match status" value="1"/>
</dbReference>
<evidence type="ECO:0000256" key="6">
    <source>
        <dbReference type="ARBA" id="ARBA00023239"/>
    </source>
</evidence>
<comment type="catalytic activity">
    <reaction evidence="1">
        <text>2-dehydro-3-deoxy-6-phospho-D-gluconate = D-glyceraldehyde 3-phosphate + pyruvate</text>
        <dbReference type="Rhea" id="RHEA:17089"/>
        <dbReference type="ChEBI" id="CHEBI:15361"/>
        <dbReference type="ChEBI" id="CHEBI:57569"/>
        <dbReference type="ChEBI" id="CHEBI:59776"/>
        <dbReference type="EC" id="4.1.2.14"/>
    </reaction>
</comment>
<evidence type="ECO:0000256" key="7">
    <source>
        <dbReference type="ARBA" id="ARBA00023270"/>
    </source>
</evidence>
<dbReference type="PANTHER" id="PTHR30246:SF1">
    <property type="entry name" value="2-DEHYDRO-3-DEOXY-6-PHOSPHOGALACTONATE ALDOLASE-RELATED"/>
    <property type="match status" value="1"/>
</dbReference>
<dbReference type="EC" id="4.1.2.14" evidence="5"/>
<evidence type="ECO:0000256" key="5">
    <source>
        <dbReference type="ARBA" id="ARBA00013063"/>
    </source>
</evidence>
<keyword evidence="7" id="KW-0704">Schiff base</keyword>
<keyword evidence="6 9" id="KW-0456">Lyase</keyword>
<dbReference type="eggNOG" id="COG0800">
    <property type="taxonomic scope" value="Bacteria"/>
</dbReference>
<keyword evidence="8" id="KW-0119">Carbohydrate metabolism</keyword>
<accession>A9IWU0</accession>
<proteinExistence type="inferred from homology"/>